<dbReference type="SUPFAM" id="SSF52200">
    <property type="entry name" value="Toll/Interleukin receptor TIR domain"/>
    <property type="match status" value="1"/>
</dbReference>
<dbReference type="InterPro" id="IPR042342">
    <property type="entry name" value="TTC22"/>
</dbReference>
<gene>
    <name evidence="3" type="primary">LOC111114939</name>
</gene>
<evidence type="ECO:0000313" key="2">
    <source>
        <dbReference type="Proteomes" id="UP000694844"/>
    </source>
</evidence>
<organism evidence="2 3">
    <name type="scientific">Crassostrea virginica</name>
    <name type="common">Eastern oyster</name>
    <dbReference type="NCBI Taxonomy" id="6565"/>
    <lineage>
        <taxon>Eukaryota</taxon>
        <taxon>Metazoa</taxon>
        <taxon>Spiralia</taxon>
        <taxon>Lophotrochozoa</taxon>
        <taxon>Mollusca</taxon>
        <taxon>Bivalvia</taxon>
        <taxon>Autobranchia</taxon>
        <taxon>Pteriomorphia</taxon>
        <taxon>Ostreida</taxon>
        <taxon>Ostreoidea</taxon>
        <taxon>Ostreidae</taxon>
        <taxon>Crassostrea</taxon>
    </lineage>
</organism>
<protein>
    <submittedName>
        <fullName evidence="3">Myeloid differentiation primary response protein MyD88-like</fullName>
    </submittedName>
</protein>
<evidence type="ECO:0000313" key="3">
    <source>
        <dbReference type="RefSeq" id="XP_022309205.1"/>
    </source>
</evidence>
<dbReference type="Gene3D" id="3.40.50.10140">
    <property type="entry name" value="Toll/interleukin-1 receptor homology (TIR) domain"/>
    <property type="match status" value="1"/>
</dbReference>
<accession>A0A8B8C0V5</accession>
<dbReference type="InterPro" id="IPR035897">
    <property type="entry name" value="Toll_tir_struct_dom_sf"/>
</dbReference>
<dbReference type="KEGG" id="cvn:111114939"/>
<dbReference type="GeneID" id="111114939"/>
<evidence type="ECO:0000259" key="1">
    <source>
        <dbReference type="PROSITE" id="PS50104"/>
    </source>
</evidence>
<keyword evidence="2" id="KW-1185">Reference proteome</keyword>
<dbReference type="OrthoDB" id="10037120at2759"/>
<dbReference type="PROSITE" id="PS50104">
    <property type="entry name" value="TIR"/>
    <property type="match status" value="1"/>
</dbReference>
<dbReference type="PANTHER" id="PTHR16253:SF0">
    <property type="entry name" value="TETRATRICOPEPTIDE REPEAT PROTEIN 22"/>
    <property type="match status" value="1"/>
</dbReference>
<proteinExistence type="predicted"/>
<dbReference type="InterPro" id="IPR000157">
    <property type="entry name" value="TIR_dom"/>
</dbReference>
<dbReference type="Proteomes" id="UP000694844">
    <property type="component" value="Chromosome 1"/>
</dbReference>
<name>A0A8B8C0V5_CRAVI</name>
<dbReference type="RefSeq" id="XP_022309205.1">
    <property type="nucleotide sequence ID" value="XM_022453497.1"/>
</dbReference>
<feature type="domain" description="TIR" evidence="1">
    <location>
        <begin position="6"/>
        <end position="139"/>
    </location>
</feature>
<reference evidence="3" key="2">
    <citation type="submission" date="2025-08" db="UniProtKB">
        <authorList>
            <consortium name="RefSeq"/>
        </authorList>
    </citation>
    <scope>IDENTIFICATION</scope>
    <source>
        <tissue evidence="3">Whole sample</tissue>
    </source>
</reference>
<reference evidence="2" key="1">
    <citation type="submission" date="2024-06" db="UniProtKB">
        <authorList>
            <consortium name="RefSeq"/>
        </authorList>
    </citation>
    <scope>NUCLEOTIDE SEQUENCE [LARGE SCALE GENOMIC DNA]</scope>
</reference>
<dbReference type="GO" id="GO:0007165">
    <property type="term" value="P:signal transduction"/>
    <property type="evidence" value="ECO:0007669"/>
    <property type="project" value="InterPro"/>
</dbReference>
<sequence>MDNKIKQYDAYVIAGDSEEDQDFLHMMTESLESSSHNLRLYIRSRDGSGEFDFQKEAEIIMNGSEKTIVVLSRDFPQNEICMYLLKVAIAKSPGFRLRIIIPILRERCTLPSCIRFLTANDYTKEDVRPWFWPRVAACFKNRQTMFSEDIQRKKLPEIVCLPDIILHSFTPDKHEHGRRNN</sequence>
<dbReference type="AlphaFoldDB" id="A0A8B8C0V5"/>
<dbReference type="PANTHER" id="PTHR16253">
    <property type="entry name" value="TETRATRICOPEPTIDE REPEAT PROTEIN 22"/>
    <property type="match status" value="1"/>
</dbReference>